<feature type="region of interest" description="C-terminal hotdog fold" evidence="9">
    <location>
        <begin position="5001"/>
        <end position="5144"/>
    </location>
</feature>
<proteinExistence type="inferred from homology"/>
<dbReference type="Gene3D" id="1.10.1240.100">
    <property type="match status" value="4"/>
</dbReference>
<dbReference type="Gene3D" id="3.10.129.10">
    <property type="entry name" value="Hotdog Thioesterase"/>
    <property type="match status" value="1"/>
</dbReference>
<feature type="region of interest" description="C-terminal hotdog fold" evidence="9">
    <location>
        <begin position="4114"/>
        <end position="4246"/>
    </location>
</feature>
<feature type="active site" description="Proton acceptor; for dehydratase activity" evidence="9">
    <location>
        <position position="4894"/>
    </location>
</feature>
<feature type="active site" description="Proton donor; for dehydratase activity" evidence="9">
    <location>
        <position position="5059"/>
    </location>
</feature>
<evidence type="ECO:0000256" key="4">
    <source>
        <dbReference type="ARBA" id="ARBA00022490"/>
    </source>
</evidence>
<dbReference type="InterPro" id="IPR054514">
    <property type="entry name" value="RhiE-like_linker"/>
</dbReference>
<feature type="region of interest" description="N-terminal hotdog fold" evidence="9">
    <location>
        <begin position="4865"/>
        <end position="4987"/>
    </location>
</feature>
<reference evidence="14 15" key="1">
    <citation type="submission" date="2023-12" db="EMBL/GenBank/DDBJ databases">
        <title>Chromobacterium sp. strain TRC.1.1.SA producing antimicrobial pigment.</title>
        <authorList>
            <person name="Verma N."/>
            <person name="Choksket S."/>
            <person name="Pinnaka A.K."/>
            <person name="Korpole S."/>
        </authorList>
    </citation>
    <scope>NUCLEOTIDE SEQUENCE [LARGE SCALE GENOMIC DNA]</scope>
    <source>
        <strain evidence="14 15">TRC1.1.SA</strain>
    </source>
</reference>
<comment type="subcellular location">
    <subcellularLocation>
        <location evidence="1">Cytoplasm</location>
    </subcellularLocation>
</comment>
<feature type="domain" description="Ketosynthase family 3 (KS3)" evidence="12">
    <location>
        <begin position="4263"/>
        <end position="4687"/>
    </location>
</feature>
<comment type="pathway">
    <text evidence="2">Antibiotic biosynthesis.</text>
</comment>
<dbReference type="SUPFAM" id="SSF53901">
    <property type="entry name" value="Thiolase-like"/>
    <property type="match status" value="4"/>
</dbReference>
<dbReference type="CDD" id="cd00833">
    <property type="entry name" value="PKS"/>
    <property type="match status" value="4"/>
</dbReference>
<evidence type="ECO:0000256" key="5">
    <source>
        <dbReference type="ARBA" id="ARBA00022553"/>
    </source>
</evidence>
<evidence type="ECO:0000313" key="15">
    <source>
        <dbReference type="Proteomes" id="UP001405405"/>
    </source>
</evidence>
<dbReference type="PROSITE" id="PS50075">
    <property type="entry name" value="CARRIER"/>
    <property type="match status" value="4"/>
</dbReference>
<dbReference type="InterPro" id="IPR049900">
    <property type="entry name" value="PKS_mFAS_DH"/>
</dbReference>
<dbReference type="Pfam" id="PF00550">
    <property type="entry name" value="PP-binding"/>
    <property type="match status" value="4"/>
</dbReference>
<feature type="domain" description="PKS/mFAS DH" evidence="13">
    <location>
        <begin position="4865"/>
        <end position="5144"/>
    </location>
</feature>
<feature type="domain" description="Carrier" evidence="11">
    <location>
        <begin position="3760"/>
        <end position="3837"/>
    </location>
</feature>
<evidence type="ECO:0000256" key="7">
    <source>
        <dbReference type="ARBA" id="ARBA00022737"/>
    </source>
</evidence>
<dbReference type="Pfam" id="PF21089">
    <property type="entry name" value="PKS_DH_N"/>
    <property type="match status" value="4"/>
</dbReference>
<comment type="caution">
    <text evidence="14">The sequence shown here is derived from an EMBL/GenBank/DDBJ whole genome shotgun (WGS) entry which is preliminary data.</text>
</comment>
<feature type="domain" description="PKS/mFAS DH" evidence="13">
    <location>
        <begin position="577"/>
        <end position="854"/>
    </location>
</feature>
<feature type="domain" description="Ketosynthase family 3 (KS3)" evidence="12">
    <location>
        <begin position="1414"/>
        <end position="1848"/>
    </location>
</feature>
<dbReference type="CDD" id="cd08953">
    <property type="entry name" value="KR_2_SDR_x"/>
    <property type="match status" value="1"/>
</dbReference>
<dbReference type="Pfam" id="PF14765">
    <property type="entry name" value="PS-DH"/>
    <property type="match status" value="3"/>
</dbReference>
<dbReference type="InterPro" id="IPR013968">
    <property type="entry name" value="PKS_KR"/>
</dbReference>
<dbReference type="InterPro" id="IPR018376">
    <property type="entry name" value="Enoyl-CoA_hyd/isom_CS"/>
</dbReference>
<dbReference type="InterPro" id="IPR042104">
    <property type="entry name" value="PKS_dehydratase_sf"/>
</dbReference>
<feature type="region of interest" description="N-terminal hotdog fold" evidence="9">
    <location>
        <begin position="3968"/>
        <end position="4096"/>
    </location>
</feature>
<evidence type="ECO:0000256" key="1">
    <source>
        <dbReference type="ARBA" id="ARBA00004496"/>
    </source>
</evidence>
<dbReference type="Pfam" id="PF00378">
    <property type="entry name" value="ECH_1"/>
    <property type="match status" value="2"/>
</dbReference>
<evidence type="ECO:0000256" key="9">
    <source>
        <dbReference type="PROSITE-ProRule" id="PRU01363"/>
    </source>
</evidence>
<dbReference type="Pfam" id="PF08659">
    <property type="entry name" value="KR"/>
    <property type="match status" value="1"/>
</dbReference>
<dbReference type="CDD" id="cd06558">
    <property type="entry name" value="crotonase-like"/>
    <property type="match status" value="2"/>
</dbReference>
<feature type="region of interest" description="N-terminal hotdog fold" evidence="9">
    <location>
        <begin position="577"/>
        <end position="697"/>
    </location>
</feature>
<evidence type="ECO:0000259" key="12">
    <source>
        <dbReference type="PROSITE" id="PS52004"/>
    </source>
</evidence>
<dbReference type="Gene3D" id="3.90.226.10">
    <property type="entry name" value="2-enoyl-CoA Hydratase, Chain A, domain 1"/>
    <property type="match status" value="3"/>
</dbReference>
<protein>
    <submittedName>
        <fullName evidence="14">SDR family NAD(P)-dependent oxidoreductase</fullName>
    </submittedName>
</protein>
<dbReference type="Gene3D" id="1.10.1200.10">
    <property type="entry name" value="ACP-like"/>
    <property type="match status" value="4"/>
</dbReference>
<feature type="domain" description="PKS/mFAS DH" evidence="13">
    <location>
        <begin position="3968"/>
        <end position="4246"/>
    </location>
</feature>
<evidence type="ECO:0000256" key="10">
    <source>
        <dbReference type="RuleBase" id="RU003707"/>
    </source>
</evidence>
<dbReference type="SUPFAM" id="SSF47336">
    <property type="entry name" value="ACP-like"/>
    <property type="match status" value="4"/>
</dbReference>
<keyword evidence="7" id="KW-0677">Repeat</keyword>
<dbReference type="PROSITE" id="PS52019">
    <property type="entry name" value="PKS_MFAS_DH"/>
    <property type="match status" value="3"/>
</dbReference>
<comment type="caution">
    <text evidence="9">Lacks conserved residue(s) required for the propagation of feature annotation.</text>
</comment>
<dbReference type="Pfam" id="PF02801">
    <property type="entry name" value="Ketoacyl-synt_C"/>
    <property type="match status" value="4"/>
</dbReference>
<dbReference type="InterPro" id="IPR050091">
    <property type="entry name" value="PKS_NRPS_Biosynth_Enz"/>
</dbReference>
<dbReference type="PROSITE" id="PS00606">
    <property type="entry name" value="KS3_1"/>
    <property type="match status" value="2"/>
</dbReference>
<dbReference type="RefSeq" id="WP_346788572.1">
    <property type="nucleotide sequence ID" value="NZ_JAYFSJ010000007.1"/>
</dbReference>
<dbReference type="EMBL" id="JAYFSJ010000007">
    <property type="protein sequence ID" value="MEN7431237.1"/>
    <property type="molecule type" value="Genomic_DNA"/>
</dbReference>
<dbReference type="PROSITE" id="PS00012">
    <property type="entry name" value="PHOSPHOPANTETHEINE"/>
    <property type="match status" value="3"/>
</dbReference>
<dbReference type="PANTHER" id="PTHR43775">
    <property type="entry name" value="FATTY ACID SYNTHASE"/>
    <property type="match status" value="1"/>
</dbReference>
<dbReference type="InterPro" id="IPR036736">
    <property type="entry name" value="ACP-like_sf"/>
</dbReference>
<dbReference type="InterPro" id="IPR001753">
    <property type="entry name" value="Enoyl-CoA_hydra/iso"/>
</dbReference>
<dbReference type="Gene3D" id="6.20.390.20">
    <property type="match status" value="1"/>
</dbReference>
<evidence type="ECO:0000256" key="6">
    <source>
        <dbReference type="ARBA" id="ARBA00022679"/>
    </source>
</evidence>
<dbReference type="InterPro" id="IPR009081">
    <property type="entry name" value="PP-bd_ACP"/>
</dbReference>
<feature type="domain" description="Ketosynthase family 3 (KS3)" evidence="12">
    <location>
        <begin position="4"/>
        <end position="431"/>
    </location>
</feature>
<comment type="catalytic activity">
    <reaction evidence="8">
        <text>a (3S)-3-hydroxyacyl-CoA + NAD(+) = a 3-oxoacyl-CoA + NADH + H(+)</text>
        <dbReference type="Rhea" id="RHEA:22432"/>
        <dbReference type="ChEBI" id="CHEBI:15378"/>
        <dbReference type="ChEBI" id="CHEBI:57318"/>
        <dbReference type="ChEBI" id="CHEBI:57540"/>
        <dbReference type="ChEBI" id="CHEBI:57945"/>
        <dbReference type="ChEBI" id="CHEBI:90726"/>
        <dbReference type="EC" id="1.1.1.35"/>
    </reaction>
</comment>
<keyword evidence="3" id="KW-0596">Phosphopantetheine</keyword>
<dbReference type="SMART" id="SM00826">
    <property type="entry name" value="PKS_DH"/>
    <property type="match status" value="3"/>
</dbReference>
<dbReference type="InterPro" id="IPR014030">
    <property type="entry name" value="Ketoacyl_synth_N"/>
</dbReference>
<dbReference type="InterPro" id="IPR014031">
    <property type="entry name" value="Ketoacyl_synth_C"/>
</dbReference>
<dbReference type="SUPFAM" id="SSF52096">
    <property type="entry name" value="ClpP/crotonase"/>
    <property type="match status" value="3"/>
</dbReference>
<evidence type="ECO:0000256" key="3">
    <source>
        <dbReference type="ARBA" id="ARBA00022450"/>
    </source>
</evidence>
<evidence type="ECO:0000256" key="2">
    <source>
        <dbReference type="ARBA" id="ARBA00004792"/>
    </source>
</evidence>
<keyword evidence="4" id="KW-0963">Cytoplasm</keyword>
<dbReference type="SMART" id="SM00825">
    <property type="entry name" value="PKS_KS"/>
    <property type="match status" value="4"/>
</dbReference>
<sequence>MNKARDVAVIGMAGRFPGADNVSELWAKLCVGHQGIRDLSDESLRRAGVSEAELADPSYVKACAPLADADRFDPGFFKIAPREAELMDPQVRLLLQCAWETLEDAGYAGPGPQNVGVFAGAGGVVTSYFANFVNLHDRIEKISAGATHICNDKDFLSTYLSYKLNLTGPSMTVQTACSTSLVAVHQARMSLLNGECSMALAGGVSVRVPLEHGYRYREGYIFSKTGRIRAFDADADGVVFGSGLGLVLLKRLDEAVRDGDHIYAVIKGSAIGNDGKAKMSYAASSASGQISCIRAALDNAGVSADSIGLVETHGTGTAMGDPEEVKALSSAFKRDTERKGYCALGAAKANLGHLEAAAGVVGLIKAALAVQRGVIPPVVNYAKPNPRIRFENTPFYVDAEARGWPKQDGPRRAAVNGLGVGGTNAFVVLEQHQPSRRVSKAAGPVVAPISARTAESLRAYAGRLADFLERESADLGDLAYTLQTGRQHMACRAAFVADTVEQLREQLQAYAAGHEPLAAAGAQGELVAAWMAGGDVDWSAARGKGKRLRVSLPTYVFARERYWLETEARADAGALLHPLLHANTSDLDEHRYSSLFSGEEFFLRDHQVRAEAGGEASRVLPGVAYLEMARAAAERTGLAAGGWILRNIAWLRPAVVDQPRRVNIALLPDGGGIAFEAYGEDDAAHCQGRAEAAAGEPPAKLDVAELEASLNGDARGADAVYAAFDAMGLAYGPAHRAVRALRRGENAALARLSLPASARDGAGEFLLHPSLLDGALQAASTLLFDLDAPPSAPIVPFALDSVRVWSACPAEETLAWARLNESGSLDIDLADADGNVCMSLRGFAARALDGGRQGALLATEAWVRREAGETAFSGDRIAVLCGLPDVDADALGCETLALPMPDGDAAERYASLSLACFDLLRQRLAGKPEQETLLQFVLPDGDEPGLMAGMAGMLKTAALENPLLRGQLIFTDLAGGEAALAARLAADAGSPEQTLIRHAGGERMAAVWEVLSDAPQAGSTEAPFKAGGVYLITGGLGGLGMLFAREIARQAEGARIVLTGRADEGEVAASTDKSRLLAELAEAGCSAEYRRMDPADAERTREVIAAVARDYGRLNGVLHSAGMIDDGFVLKKTDESFRAVLAPKVAGAFNLHRATLDLDLDFLALFSSLTSALGNLGQADYAAANGFLDRLAAYRNQLVESGVCRGRALAMLWPLWREGGMAVSGQESQRLADAMGIRPMDSQTGMRLFAQALAGGFSQALAMEGDLATMRRVLGGHAAPMETAAVAPDSASAPELASQAEAWLCGQLRALLKLDKVDPAAPLDTYGMDSILALDLTRHLEKSFGQLPKTLFFEYLNLRDLAAYFARAHAGRLARLLGGEAAGESAAAPVAELAFSSARSLRGQAARARRASPEQPIAIVGLSGRYPGARDVDAFWEALREGRDCITEVPRERWDWREYYSEDRSKPGAHYSKWGGFIEGVDEFDARFFNIAPPEADKMDPQERLFLEHAWMAVEDAGYTRARLRAPVGGQPGQVGVYAGVMYGEYQLLGAESSLLGQRMGFASNPASIANRVSYFLDLHGPSMVVDTMCSSSLTAIHLACQDLRLGRTGLAIAGGVNVTIHPNKYLMLSAGQFISGDGHCQSFGEGGDGYIPGEGVGAVVLKRLSDAERDGDRVYGVIRGSALSHGGKTNGYTVPNPQAQAAAIRQAMEEAGVDARNIGYIEAHGTGTKLGDPIEIAALARAFGESAEDAGFCRIGSVKSNIGHCEAAAGIAGLTKVLLQMRHRSIAPSLHSSRLNPHIDFESTPFVVNQTLRAWDAPEAGGRALPRIAGISSFGAGGSNAHLVVEEHVAAVRAPTGTVRAQPVPLSARTAEQLRRKAADLLAMLDKDTGGADFPAIASTLRLGRESMAERLGVLAADAAELAAKLRAFVDHSRLEAGVFRGRAEPAAEPQAAMSPEMDDAQRARALALWTAGAETDWRALEPMSPPPVSLPAYPFARQRHWVDVPKGRVVARDGHPLLGENRSGFDGPRYVSAFSGGEPFLAGEPGQRALGAAACLEMARAAFEAVMGEGKTECLELSEVAWAVPGVAVEGCELAISLFERNGNAARFEIHRADGDEAVHCQGRLAFRPAERAARLDLAALRSVAAGRLLALPPMEAGNGDASRIARLDGALRAAAESAGLDMQPAWLDGARFPGEVERATHAWLRPALSGRAGFDIDLCDDDGAVLAQLKGLAHPDGREALAPAVEAAVAADAPRKVALALPSGAVEPAAKPGKPLGIQLGEPAAAELASGSMSAAKPAVALGGPAAPAASLAPPEPLVDLYRHGDGVYELKVGAPNALSADCAAQLRAALDAAAADADAKALILSGSGTMFLQGGADAHAEALRAGLYRALLDFPVPVIAAMRGEAQGAGFLLGALCDFMVCAEASSYGFVDAEAGLAPGHARGLLEARFGRARAADLLYLEPRQKGEALRRKGWSCPVLPEAEVEAHARHLAGDLARKPAQALRLLKRHLARPLAEPALALDAATPAARRKCAPEARLPAADFECLQLRGHPAGVLEASIRVLDGGIDIQALAGELAKLVDLINADDDCRSLALMSEHPGFLPLGGAAEDAAASQALMAELGRLERPVVAALDAGARGAAWLAALGADVCVYRTDGCYAMEGLLSDAAQAALRRHFDDEPAYRLLLDGGEYAGAELLGRFGATQVCEPGKVAQGALALAANLAALTREELSAWRAAGAQPPLAYEPAGEDEATVPGPVALSSGAVKAVAHTNGVLEVRLEDRAAKNMFSDAFSGGLREAFAHVAASRAYKAVVLTGYDQYFSSGGTQETLLAIHEGSVRFNDNPIFRLPLDCEIPVIAAMQGHAIGAGWALGMFADFALLAEESRYYSPYMSYGFTPGAGATLVFPLEVGRDLALESLMTAREYSGADLARRGMPQRALPRGEVLAEALALAGRIARHPRSLLLACKRRRSGPLRRELDETIVRELEMHERTFVGQAGALARIQGGFGAGAAAPKAAGAAAASRDAGKVAERLRSLLAQELRMDEAEIVDDEPFVSLGLDSITGVTWIRRINEDYGTDIEAVRIYSYPTLAQLARHVAETAPVREAAQVAAEAALQLARIALRSWRGLANKPAGRGGDAIAVVGMAGRFAGADDLDAFWRNLAEGRDCVEEVPARRWDVSRHYQPGEAAAGKTYSKWMGALDGHDCFDPAFFNLSPREARSMDPQQRVFLETCWHGIEHAGYDPRKLSGSRCGVFVGCAAGDYHRLSEREQLSGPGFTGASPAILAARISYLLDLRGPSMAIDTACSSSLVAIASACDSLVSGASDLALAGGVNVLAGPAMHIMTSQMGMLSPSGRCRAFDEAADGIAIGEGAGVVVLKRLADAERDGDRVYGVVQGWGVNQDGKTNGITAPSAEAQTRLQQDVYQRFGIDPASIGLIEAHGTGTPLGDPIEVAALKDAFAPHVRAQGFCALGSVKSNIGHCLSAAGISGFLKLLLALKHRQLPPAANFSSLNPHISLQGSPFYVNDKLRDWTAPEGQPRRAAINAFGFSGTNAHIVLAEHAQAENSPGWNGDALLPLSARTPEQLREQAGRLLAWLGGNTADLARLAATLQLGRAEFSERLALLAGSADELAAGLRAFLDGDDTAGGRALRGKAGGKGALSSMGGDADFQAMAAKWMAQRELGRLAELWAKGVALDWSRLYPDGAPRKLGLPPYPFARERYWLETEPAPAAAVVEPVRMPAPTPAKVAAAPAASAPDLLRRQLRSSLAEVLMMRPDELDDSRSFTELGLDSILGVEWMKAISREHGVALSATRIYDYPNLKALAAFLHPQLAAGSVPEAIAAPARAANAAATAAAPARADAAGLQQELRASLAEALLMQPGDIDAGRSFMELGLDSIIGVEWVKALNSRYGVSLSATRIYDYPDLKALAIYLAGQMGAAAPAGHAPAEAGFTFRQRRDDSLRDLYFHSADCEGDFAATGECEVSWRVSPESNVCLREHVVFGEHLLPTDAYIELVLSALRSHFDAPAVRLERIAIANPLLGTPGRERHARIVFRRSGDGLQFFVRSGDSPDAAGDRLHMQGFIAPAETAPMRLEDNGFAELATLNADEIPTNVGACYAPLRSLAFGEEAARGEIRVAGHGYRFLASPFALYGGLCTVINHAGHLAARHYGASDDQFLPHRIGAVSVPGALNDREYRCLARLRSRAFDAFEFDFVLIDAAGETVASVEAISLRRVSAQALRGRESPSSPAVPAQTGYAEKIAVIGMSCRYPGSPDADAFWRNLSQGVDSISEIPDERWGERAAWFHPDPRHPGTSYSKWAGLLDGIDLFDPLFFGISPAEAELMDPQQRIFLEECWKTIESAGYAPGAMSGEGCGVYVGCASGDYGRVLRDVGRDGAGAAFMGTSSAILAARISYYLNLKGAAIAVDTACSSSLVAVHLACESIRNGENEMALAGGINLLTTPIGHVLTSQVGMPSKDGRCAAFDAEAGGIVFSEGCGVLLLKSLSRALADNDEILGVIEGSGVNQDGKTNGITAPSANAQERLLRQVYGRFGIDPRRIGYVEAHGTATPLGDPIEVDALSAVFRAGGAGAQACALGSVKSNIGHAGFSAGVAGMVKALLCLRHGKLVPSLHYRQPNPHIDFTASPFYVNTACRDWDSDVPRVAAVSSFGFSGTNAHVVISEYPQAEPVVSGTNGSHAVVLSARGDEQLRQQAEALLAWLADGEADLARVAHTLQTGRDAMPRRAGFVAASAAQLREQLAAYLAGRRMDGVHLSPAALDEDTLSLFTADEDMRRLTGEWLARRNLPKLLSLWVRGVDLDWSALHREGAPRKLALPTYPFARESHWVRPAAKAEAKGGALHPLLHRNASNLNQQRYRSRFLGDESFLADHRVNGKPVLPAAAYLEMARAALADALPPEESHLRLSLAHVVWSQPLAADGAVDVIVDLTSADDGAIAFEVRSEDADGRETLHCRGMAEAEAETQPPRLDMASLRAGMRRGEWGPDKLYPRFSAMGLAYGPSFQGIAALHLGDGEALAELRLPAGGPDCPLPPGMLDSALQGAIALIADTAGENGAWLPYALESMRVFKDCERGMFAWLRRVSGGAEGRLFKCDIDMCDRDGVVCVEMRGFSARPLGGDEQTRVAAIIARVLNNELSAEQAVELTGLDL</sequence>
<dbReference type="InterPro" id="IPR049552">
    <property type="entry name" value="PKS_DH_N"/>
</dbReference>
<dbReference type="PROSITE" id="PS00166">
    <property type="entry name" value="ENOYL_COA_HYDRATASE"/>
    <property type="match status" value="1"/>
</dbReference>
<dbReference type="PANTHER" id="PTHR43775:SF37">
    <property type="entry name" value="SI:DKEY-61P9.11"/>
    <property type="match status" value="1"/>
</dbReference>
<dbReference type="InterPro" id="IPR016039">
    <property type="entry name" value="Thiolase-like"/>
</dbReference>
<keyword evidence="15" id="KW-1185">Reference proteome</keyword>
<evidence type="ECO:0000259" key="11">
    <source>
        <dbReference type="PROSITE" id="PS50075"/>
    </source>
</evidence>
<feature type="domain" description="Carrier" evidence="11">
    <location>
        <begin position="3032"/>
        <end position="3106"/>
    </location>
</feature>
<dbReference type="PROSITE" id="PS52004">
    <property type="entry name" value="KS3_2"/>
    <property type="match status" value="4"/>
</dbReference>
<dbReference type="SUPFAM" id="SSF51735">
    <property type="entry name" value="NAD(P)-binding Rossmann-fold domains"/>
    <property type="match status" value="1"/>
</dbReference>
<dbReference type="InterPro" id="IPR020807">
    <property type="entry name" value="PKS_DH"/>
</dbReference>
<dbReference type="InterPro" id="IPR006162">
    <property type="entry name" value="Ppantetheine_attach_site"/>
</dbReference>
<dbReference type="InterPro" id="IPR018201">
    <property type="entry name" value="Ketoacyl_synth_AS"/>
</dbReference>
<dbReference type="Gene3D" id="3.40.47.10">
    <property type="match status" value="4"/>
</dbReference>
<keyword evidence="5" id="KW-0597">Phosphoprotein</keyword>
<feature type="domain" description="Ketosynthase family 3 (KS3)" evidence="12">
    <location>
        <begin position="3142"/>
        <end position="3565"/>
    </location>
</feature>
<dbReference type="InterPro" id="IPR057326">
    <property type="entry name" value="KR_dom"/>
</dbReference>
<organism evidence="14 15">
    <name type="scientific">Chromobacterium indicum</name>
    <dbReference type="NCBI Taxonomy" id="3110228"/>
    <lineage>
        <taxon>Bacteria</taxon>
        <taxon>Pseudomonadati</taxon>
        <taxon>Pseudomonadota</taxon>
        <taxon>Betaproteobacteria</taxon>
        <taxon>Neisseriales</taxon>
        <taxon>Chromobacteriaceae</taxon>
        <taxon>Chromobacterium</taxon>
    </lineage>
</organism>
<evidence type="ECO:0000256" key="8">
    <source>
        <dbReference type="ARBA" id="ARBA00049556"/>
    </source>
</evidence>
<dbReference type="Gene3D" id="3.10.129.110">
    <property type="entry name" value="Polyketide synthase dehydratase"/>
    <property type="match status" value="3"/>
</dbReference>
<dbReference type="SMART" id="SM00823">
    <property type="entry name" value="PKS_PP"/>
    <property type="match status" value="4"/>
</dbReference>
<feature type="domain" description="Carrier" evidence="11">
    <location>
        <begin position="1295"/>
        <end position="1369"/>
    </location>
</feature>
<feature type="domain" description="Carrier" evidence="11">
    <location>
        <begin position="3865"/>
        <end position="3942"/>
    </location>
</feature>
<dbReference type="Pfam" id="PF00109">
    <property type="entry name" value="ketoacyl-synt"/>
    <property type="match status" value="4"/>
</dbReference>
<evidence type="ECO:0000259" key="13">
    <source>
        <dbReference type="PROSITE" id="PS52019"/>
    </source>
</evidence>
<evidence type="ECO:0000313" key="14">
    <source>
        <dbReference type="EMBL" id="MEN7431237.1"/>
    </source>
</evidence>
<dbReference type="Proteomes" id="UP001405405">
    <property type="component" value="Unassembled WGS sequence"/>
</dbReference>
<dbReference type="InterPro" id="IPR020841">
    <property type="entry name" value="PKS_Beta-ketoAc_synthase_dom"/>
</dbReference>
<gene>
    <name evidence="14" type="ORF">VA599_10785</name>
</gene>
<dbReference type="SMART" id="SM00822">
    <property type="entry name" value="PKS_KR"/>
    <property type="match status" value="1"/>
</dbReference>
<dbReference type="InterPro" id="IPR020806">
    <property type="entry name" value="PKS_PP-bd"/>
</dbReference>
<comment type="similarity">
    <text evidence="10">Belongs to the enoyl-CoA hydratase/isomerase family.</text>
</comment>
<accession>A0ABV0CJH4</accession>
<keyword evidence="6" id="KW-0808">Transferase</keyword>
<feature type="active site" description="Proton donor; for dehydratase activity" evidence="9">
    <location>
        <position position="773"/>
    </location>
</feature>
<feature type="active site" description="Proton acceptor; for dehydratase activity" evidence="9">
    <location>
        <position position="606"/>
    </location>
</feature>
<dbReference type="Gene3D" id="3.10.129.120">
    <property type="match status" value="1"/>
</dbReference>
<dbReference type="Gene3D" id="3.40.50.720">
    <property type="entry name" value="NAD(P)-binding Rossmann-like Domain"/>
    <property type="match status" value="1"/>
</dbReference>
<dbReference type="SMART" id="SM01294">
    <property type="entry name" value="PKS_PP_betabranch"/>
    <property type="match status" value="3"/>
</dbReference>
<dbReference type="InterPro" id="IPR036291">
    <property type="entry name" value="NAD(P)-bd_dom_sf"/>
</dbReference>
<name>A0ABV0CJH4_9NEIS</name>
<dbReference type="NCBIfam" id="NF005496">
    <property type="entry name" value="PRK07110.1"/>
    <property type="match status" value="1"/>
</dbReference>
<dbReference type="InterPro" id="IPR049551">
    <property type="entry name" value="PKS_DH_C"/>
</dbReference>
<feature type="region of interest" description="C-terminal hotdog fold" evidence="9">
    <location>
        <begin position="711"/>
        <end position="854"/>
    </location>
</feature>
<dbReference type="Pfam" id="PF22336">
    <property type="entry name" value="RhiE-like_linker"/>
    <property type="match status" value="4"/>
</dbReference>
<dbReference type="InterPro" id="IPR029045">
    <property type="entry name" value="ClpP/crotonase-like_dom_sf"/>
</dbReference>